<dbReference type="Proteomes" id="UP000038045">
    <property type="component" value="Unplaced"/>
</dbReference>
<protein>
    <submittedName>
        <fullName evidence="3">NAD-specific glutamate dehydrogenase</fullName>
    </submittedName>
</protein>
<dbReference type="WBParaSite" id="PTRK_0000964900.1">
    <property type="protein sequence ID" value="PTRK_0000964900.1"/>
    <property type="gene ID" value="PTRK_0000964900"/>
</dbReference>
<proteinExistence type="predicted"/>
<feature type="region of interest" description="Disordered" evidence="1">
    <location>
        <begin position="1"/>
        <end position="27"/>
    </location>
</feature>
<name>A0A0N4ZM80_PARTI</name>
<evidence type="ECO:0000256" key="1">
    <source>
        <dbReference type="SAM" id="MobiDB-lite"/>
    </source>
</evidence>
<reference evidence="3" key="1">
    <citation type="submission" date="2017-02" db="UniProtKB">
        <authorList>
            <consortium name="WormBaseParasite"/>
        </authorList>
    </citation>
    <scope>IDENTIFICATION</scope>
</reference>
<organism evidence="2 3">
    <name type="scientific">Parastrongyloides trichosuri</name>
    <name type="common">Possum-specific nematode worm</name>
    <dbReference type="NCBI Taxonomy" id="131310"/>
    <lineage>
        <taxon>Eukaryota</taxon>
        <taxon>Metazoa</taxon>
        <taxon>Ecdysozoa</taxon>
        <taxon>Nematoda</taxon>
        <taxon>Chromadorea</taxon>
        <taxon>Rhabditida</taxon>
        <taxon>Tylenchina</taxon>
        <taxon>Panagrolaimomorpha</taxon>
        <taxon>Strongyloidoidea</taxon>
        <taxon>Strongyloididae</taxon>
        <taxon>Parastrongyloides</taxon>
    </lineage>
</organism>
<accession>A0A0N4ZM80</accession>
<sequence length="407" mass="43895">SVSTASPPIHLPMSWGGEKRAAPSEPPFDRLGVQEAAQLPRAARVLQLAQGLRFDLADTLARYRELLADFFEGVVGVHVDAEAHAQHLGFTRGEAGQHTGRRLAQVRLDGGVDRQDRVLVLDEIAKLAVFLVPDRGFKADRLFGDFHHLADLFQRHGQTLGQLFRGRLAADLVQHLALGANDLVDRLDHVHRDPDGPRLVGDRAGDRLTDPPGGVGRELVAAAVLELVDRLHQADVAFLDQVQELQPAVGVFLGDRDHQAQVGLHHLLLGLTGLALALLDHLDDPAIVVDRHPGLGRHSGDPAADVADLAGLVFAELGPADAHLLDALGPVGVGLRAEIGLEEFRTRDAVAVSQTQQAAFQTDQTLVDGVELLDQRLDAGVVQLHRLQAVRDRRRQGLIGLLVLGGQ</sequence>
<evidence type="ECO:0000313" key="3">
    <source>
        <dbReference type="WBParaSite" id="PTRK_0000964900.1"/>
    </source>
</evidence>
<dbReference type="AlphaFoldDB" id="A0A0N4ZM80"/>
<keyword evidence="2" id="KW-1185">Reference proteome</keyword>
<evidence type="ECO:0000313" key="2">
    <source>
        <dbReference type="Proteomes" id="UP000038045"/>
    </source>
</evidence>